<feature type="coiled-coil region" evidence="1">
    <location>
        <begin position="75"/>
        <end position="102"/>
    </location>
</feature>
<gene>
    <name evidence="3" type="ORF">Cni_G20025</name>
</gene>
<proteinExistence type="predicted"/>
<dbReference type="EMBL" id="CP136895">
    <property type="protein sequence ID" value="WOL11263.1"/>
    <property type="molecule type" value="Genomic_DNA"/>
</dbReference>
<protein>
    <submittedName>
        <fullName evidence="3">Uncharacterized protein</fullName>
    </submittedName>
</protein>
<accession>A0AAQ3QJ56</accession>
<evidence type="ECO:0000256" key="2">
    <source>
        <dbReference type="SAM" id="MobiDB-lite"/>
    </source>
</evidence>
<reference evidence="3 4" key="1">
    <citation type="submission" date="2023-10" db="EMBL/GenBank/DDBJ databases">
        <title>Chromosome-scale genome assembly provides insights into flower coloration mechanisms of Canna indica.</title>
        <authorList>
            <person name="Li C."/>
        </authorList>
    </citation>
    <scope>NUCLEOTIDE SEQUENCE [LARGE SCALE GENOMIC DNA]</scope>
    <source>
        <tissue evidence="3">Flower</tissue>
    </source>
</reference>
<sequence length="352" mass="40533">MSASDDTIAGSPRYPTSPPDSDPRWACNSPKFAATEKVIELDLKSSITSEEDAHQNYCNLKLPEDKEEQNTISIVSSLRTELEKAHARIADLEAKQRAQKKKMGEKLAKEKATWRSRKHDHKVKHIIEVMQGDIDREKKKRQGTETKNAKLVSELAEFQLITDKLLQERQIERKDRALAEASCCHFVKEIVEYKNEIQTLKIDLMITRQEVEKEKMVLQTAEVWREERVKMKLIDTKLTLEEKYAQLRDLIAELQVFLAAGSDTASVREAELLKQRVDAAITEEIKFSYQPPPASEDVYAVFEEVRSLEETAERDMKACREWFHQIGNALGKVCSASGTKDYTLFDSYYRLF</sequence>
<feature type="region of interest" description="Disordered" evidence="2">
    <location>
        <begin position="1"/>
        <end position="28"/>
    </location>
</feature>
<evidence type="ECO:0000256" key="1">
    <source>
        <dbReference type="SAM" id="Coils"/>
    </source>
</evidence>
<dbReference type="PANTHER" id="PTHR31071">
    <property type="entry name" value="GB|AAF24581.1"/>
    <property type="match status" value="1"/>
</dbReference>
<dbReference type="AlphaFoldDB" id="A0AAQ3QJ56"/>
<dbReference type="Proteomes" id="UP001327560">
    <property type="component" value="Chromosome 6"/>
</dbReference>
<keyword evidence="4" id="KW-1185">Reference proteome</keyword>
<keyword evidence="1" id="KW-0175">Coiled coil</keyword>
<name>A0AAQ3QJ56_9LILI</name>
<dbReference type="PANTHER" id="PTHR31071:SF2">
    <property type="entry name" value="ACTIN CYTOSKELETON-REGULATORY COMPLEX PAN-LIKE PROTEIN"/>
    <property type="match status" value="1"/>
</dbReference>
<dbReference type="InterPro" id="IPR043424">
    <property type="entry name" value="BLT-like"/>
</dbReference>
<evidence type="ECO:0000313" key="4">
    <source>
        <dbReference type="Proteomes" id="UP001327560"/>
    </source>
</evidence>
<evidence type="ECO:0000313" key="3">
    <source>
        <dbReference type="EMBL" id="WOL11263.1"/>
    </source>
</evidence>
<organism evidence="3 4">
    <name type="scientific">Canna indica</name>
    <name type="common">Indian-shot</name>
    <dbReference type="NCBI Taxonomy" id="4628"/>
    <lineage>
        <taxon>Eukaryota</taxon>
        <taxon>Viridiplantae</taxon>
        <taxon>Streptophyta</taxon>
        <taxon>Embryophyta</taxon>
        <taxon>Tracheophyta</taxon>
        <taxon>Spermatophyta</taxon>
        <taxon>Magnoliopsida</taxon>
        <taxon>Liliopsida</taxon>
        <taxon>Zingiberales</taxon>
        <taxon>Cannaceae</taxon>
        <taxon>Canna</taxon>
    </lineage>
</organism>